<evidence type="ECO:0000313" key="1">
    <source>
        <dbReference type="EMBL" id="OAQ15255.1"/>
    </source>
</evidence>
<dbReference type="PATRIC" id="fig|1261658.3.peg.313"/>
<dbReference type="EMBL" id="JACI01000001">
    <property type="protein sequence ID" value="OAQ15255.1"/>
    <property type="molecule type" value="Genomic_DNA"/>
</dbReference>
<evidence type="ECO:0008006" key="3">
    <source>
        <dbReference type="Google" id="ProtNLM"/>
    </source>
</evidence>
<dbReference type="AlphaFoldDB" id="A0A179CZ99"/>
<organism evidence="1 2">
    <name type="scientific">Bibersteinia trehalosi Y31</name>
    <dbReference type="NCBI Taxonomy" id="1261658"/>
    <lineage>
        <taxon>Bacteria</taxon>
        <taxon>Pseudomonadati</taxon>
        <taxon>Pseudomonadota</taxon>
        <taxon>Gammaproteobacteria</taxon>
        <taxon>Pasteurellales</taxon>
        <taxon>Pasteurellaceae</taxon>
        <taxon>Bibersteinia</taxon>
    </lineage>
</organism>
<dbReference type="PROSITE" id="PS51257">
    <property type="entry name" value="PROKAR_LIPOPROTEIN"/>
    <property type="match status" value="1"/>
</dbReference>
<dbReference type="RefSeq" id="WP_025289250.1">
    <property type="nucleotide sequence ID" value="NZ_JACI01000001.1"/>
</dbReference>
<gene>
    <name evidence="1" type="ORF">F480_01540</name>
</gene>
<evidence type="ECO:0000313" key="2">
    <source>
        <dbReference type="Proteomes" id="UP000078358"/>
    </source>
</evidence>
<sequence length="112" mass="12800">MKAFTVIFSIFLLIGCSFGGFRPPPRYYVWFSKDKTFDSLVELVATRKKEMLACGMDPVLGESGNSKVNLCFESKGWYLKGGPVCENKLMWNDELCIKWRAKYSKPNAKPWG</sequence>
<protein>
    <recommendedName>
        <fullName evidence="3">Lipoprotein</fullName>
    </recommendedName>
</protein>
<accession>A0A179CZ99</accession>
<dbReference type="Proteomes" id="UP000078358">
    <property type="component" value="Unassembled WGS sequence"/>
</dbReference>
<proteinExistence type="predicted"/>
<reference evidence="1 2" key="1">
    <citation type="submission" date="2014-01" db="EMBL/GenBank/DDBJ databases">
        <authorList>
            <person name="Zuccon D."/>
        </authorList>
    </citation>
    <scope>NUCLEOTIDE SEQUENCE [LARGE SCALE GENOMIC DNA]</scope>
    <source>
        <strain evidence="1 2">Y31</strain>
    </source>
</reference>
<name>A0A179CZ99_BIBTR</name>
<comment type="caution">
    <text evidence="1">The sequence shown here is derived from an EMBL/GenBank/DDBJ whole genome shotgun (WGS) entry which is preliminary data.</text>
</comment>